<keyword evidence="1" id="KW-0472">Membrane</keyword>
<proteinExistence type="predicted"/>
<protein>
    <submittedName>
        <fullName evidence="2">Uncharacterized protein</fullName>
    </submittedName>
</protein>
<organism evidence="2">
    <name type="scientific">Iridovirus LCIVAC01</name>
    <dbReference type="NCBI Taxonomy" id="2506607"/>
    <lineage>
        <taxon>Viruses</taxon>
        <taxon>Varidnaviria</taxon>
        <taxon>Bamfordvirae</taxon>
        <taxon>Nucleocytoviricota</taxon>
        <taxon>Megaviricetes</taxon>
        <taxon>Pimascovirales</taxon>
        <taxon>Pimascovirales incertae sedis</taxon>
        <taxon>Iridoviridae</taxon>
    </lineage>
</organism>
<name>A0A481YQB3_9VIRU</name>
<feature type="transmembrane region" description="Helical" evidence="1">
    <location>
        <begin position="336"/>
        <end position="358"/>
    </location>
</feature>
<dbReference type="EMBL" id="MK500310">
    <property type="protein sequence ID" value="QBK85239.1"/>
    <property type="molecule type" value="Genomic_DNA"/>
</dbReference>
<keyword evidence="1" id="KW-1133">Transmembrane helix</keyword>
<gene>
    <name evidence="2" type="ORF">LCIVAC01_00480</name>
</gene>
<accession>A0A481YQB3</accession>
<sequence>MTSYTLPKPQMDNSWAIFHNVTFPAFLHPGSCHDTIESRCYKNQSFQKCLDRCKHSDNCEAGYYISVPGEDRSYCFDIAHKLFPQQNPSFHLRNKNEWKSMQNLETRAFLNTDVWKYPPKLANAVHFEDFVSLINVEKNFGLETIDLAGSIKFIPGAEARIKILRRYKFSRDPIVNYGEYLTFRVPHTTLILLKSSKNPQLLTWQAQLTPLLSTESDLYKLQPVDSKNNGKLASYEDKFYITHLGNYLGLNNSNQLQLYNEPLSQLKKNKVAITFKFKPRINVYYCNKNLCKTIPLSETKTHHYDATYKGSDVYRTPLCFGLCGQGEKLKSGIPPIVLYIGIGVIGVAIIIIIISFIYRIKRTS</sequence>
<evidence type="ECO:0000313" key="2">
    <source>
        <dbReference type="EMBL" id="QBK85239.1"/>
    </source>
</evidence>
<reference evidence="2" key="1">
    <citation type="journal article" date="2019" name="MBio">
        <title>Virus Genomes from Deep Sea Sediments Expand the Ocean Megavirome and Support Independent Origins of Viral Gigantism.</title>
        <authorList>
            <person name="Backstrom D."/>
            <person name="Yutin N."/>
            <person name="Jorgensen S.L."/>
            <person name="Dharamshi J."/>
            <person name="Homa F."/>
            <person name="Zaremba-Niedwiedzka K."/>
            <person name="Spang A."/>
            <person name="Wolf Y.I."/>
            <person name="Koonin E.V."/>
            <person name="Ettema T.J."/>
        </authorList>
    </citation>
    <scope>NUCLEOTIDE SEQUENCE</scope>
</reference>
<keyword evidence="1" id="KW-0812">Transmembrane</keyword>
<evidence type="ECO:0000256" key="1">
    <source>
        <dbReference type="SAM" id="Phobius"/>
    </source>
</evidence>